<dbReference type="EMBL" id="BKCP01001447">
    <property type="protein sequence ID" value="GER27023.1"/>
    <property type="molecule type" value="Genomic_DNA"/>
</dbReference>
<sequence>MFQRHQTSREEVIVVRLHEQSYGVAGQNHSTFGATYTKVHEGEIKCKTFERKRNRGGGAWYSGLLNSCFLMTGQSTQSNMRSKSGTFPGYLLNSCRIPHRVKVSRLWKDFLYVCT</sequence>
<gene>
    <name evidence="1" type="ORF">STAS_02703</name>
</gene>
<evidence type="ECO:0000313" key="2">
    <source>
        <dbReference type="Proteomes" id="UP000325081"/>
    </source>
</evidence>
<evidence type="ECO:0000313" key="1">
    <source>
        <dbReference type="EMBL" id="GER27023.1"/>
    </source>
</evidence>
<dbReference type="Proteomes" id="UP000325081">
    <property type="component" value="Unassembled WGS sequence"/>
</dbReference>
<dbReference type="AlphaFoldDB" id="A0A5A7P2H3"/>
<comment type="caution">
    <text evidence="1">The sequence shown here is derived from an EMBL/GenBank/DDBJ whole genome shotgun (WGS) entry which is preliminary data.</text>
</comment>
<reference evidence="2" key="1">
    <citation type="journal article" date="2019" name="Curr. Biol.">
        <title>Genome Sequence of Striga asiatica Provides Insight into the Evolution of Plant Parasitism.</title>
        <authorList>
            <person name="Yoshida S."/>
            <person name="Kim S."/>
            <person name="Wafula E.K."/>
            <person name="Tanskanen J."/>
            <person name="Kim Y.M."/>
            <person name="Honaas L."/>
            <person name="Yang Z."/>
            <person name="Spallek T."/>
            <person name="Conn C.E."/>
            <person name="Ichihashi Y."/>
            <person name="Cheong K."/>
            <person name="Cui S."/>
            <person name="Der J.P."/>
            <person name="Gundlach H."/>
            <person name="Jiao Y."/>
            <person name="Hori C."/>
            <person name="Ishida J.K."/>
            <person name="Kasahara H."/>
            <person name="Kiba T."/>
            <person name="Kim M.S."/>
            <person name="Koo N."/>
            <person name="Laohavisit A."/>
            <person name="Lee Y.H."/>
            <person name="Lumba S."/>
            <person name="McCourt P."/>
            <person name="Mortimer J.C."/>
            <person name="Mutuku J.M."/>
            <person name="Nomura T."/>
            <person name="Sasaki-Sekimoto Y."/>
            <person name="Seto Y."/>
            <person name="Wang Y."/>
            <person name="Wakatake T."/>
            <person name="Sakakibara H."/>
            <person name="Demura T."/>
            <person name="Yamaguchi S."/>
            <person name="Yoneyama K."/>
            <person name="Manabe R.I."/>
            <person name="Nelson D.C."/>
            <person name="Schulman A.H."/>
            <person name="Timko M.P."/>
            <person name="dePamphilis C.W."/>
            <person name="Choi D."/>
            <person name="Shirasu K."/>
        </authorList>
    </citation>
    <scope>NUCLEOTIDE SEQUENCE [LARGE SCALE GENOMIC DNA]</scope>
    <source>
        <strain evidence="2">cv. UVA1</strain>
    </source>
</reference>
<keyword evidence="2" id="KW-1185">Reference proteome</keyword>
<accession>A0A5A7P2H3</accession>
<name>A0A5A7P2H3_STRAF</name>
<proteinExistence type="predicted"/>
<organism evidence="1 2">
    <name type="scientific">Striga asiatica</name>
    <name type="common">Asiatic witchweed</name>
    <name type="synonym">Buchnera asiatica</name>
    <dbReference type="NCBI Taxonomy" id="4170"/>
    <lineage>
        <taxon>Eukaryota</taxon>
        <taxon>Viridiplantae</taxon>
        <taxon>Streptophyta</taxon>
        <taxon>Embryophyta</taxon>
        <taxon>Tracheophyta</taxon>
        <taxon>Spermatophyta</taxon>
        <taxon>Magnoliopsida</taxon>
        <taxon>eudicotyledons</taxon>
        <taxon>Gunneridae</taxon>
        <taxon>Pentapetalae</taxon>
        <taxon>asterids</taxon>
        <taxon>lamiids</taxon>
        <taxon>Lamiales</taxon>
        <taxon>Orobanchaceae</taxon>
        <taxon>Buchnereae</taxon>
        <taxon>Striga</taxon>
    </lineage>
</organism>
<protein>
    <submittedName>
        <fullName evidence="1">Pentatricopeptide repeat (PPR) superfamily protein</fullName>
    </submittedName>
</protein>